<proteinExistence type="inferred from homology"/>
<dbReference type="ESTHER" id="cantt-c5m8s7">
    <property type="family name" value="Fungal-Bact_LIP"/>
</dbReference>
<dbReference type="InterPro" id="IPR005152">
    <property type="entry name" value="Lipase_secreted"/>
</dbReference>
<dbReference type="Gene3D" id="1.10.260.130">
    <property type="match status" value="1"/>
</dbReference>
<keyword evidence="5" id="KW-0964">Secreted</keyword>
<organism evidence="6 7">
    <name type="scientific">Candida tropicalis (strain ATCC MYA-3404 / T1)</name>
    <name type="common">Yeast</name>
    <dbReference type="NCBI Taxonomy" id="294747"/>
    <lineage>
        <taxon>Eukaryota</taxon>
        <taxon>Fungi</taxon>
        <taxon>Dikarya</taxon>
        <taxon>Ascomycota</taxon>
        <taxon>Saccharomycotina</taxon>
        <taxon>Pichiomycetes</taxon>
        <taxon>Debaryomycetaceae</taxon>
        <taxon>Candida/Lodderomyces clade</taxon>
        <taxon>Candida</taxon>
    </lineage>
</organism>
<comment type="catalytic activity">
    <reaction evidence="4">
        <text>a triacylglycerol + H2O = a diacylglycerol + a fatty acid + H(+)</text>
        <dbReference type="Rhea" id="RHEA:12044"/>
        <dbReference type="ChEBI" id="CHEBI:15377"/>
        <dbReference type="ChEBI" id="CHEBI:15378"/>
        <dbReference type="ChEBI" id="CHEBI:17855"/>
        <dbReference type="ChEBI" id="CHEBI:18035"/>
        <dbReference type="ChEBI" id="CHEBI:28868"/>
        <dbReference type="EC" id="3.1.1.3"/>
    </reaction>
    <physiologicalReaction direction="left-to-right" evidence="4">
        <dbReference type="Rhea" id="RHEA:12045"/>
    </physiologicalReaction>
</comment>
<evidence type="ECO:0000256" key="3">
    <source>
        <dbReference type="ARBA" id="ARBA00023180"/>
    </source>
</evidence>
<dbReference type="VEuPathDB" id="FungiDB:CTRG_02799"/>
<dbReference type="EMBL" id="GG692397">
    <property type="protein sequence ID" value="EER33981.1"/>
    <property type="molecule type" value="Genomic_DNA"/>
</dbReference>
<evidence type="ECO:0000256" key="5">
    <source>
        <dbReference type="PIRNR" id="PIRNR029171"/>
    </source>
</evidence>
<dbReference type="SMR" id="C5M8S7"/>
<sequence length="455" mass="50520">MRFLVFITIITWLKTVSTAHIPAPLADPSRDEFYTPSPGFEYATPGTILKIRPTPRAVRNLLFFHVPLKNSWQLLVRSQDSFGEPNAIVTTILEPMNSNPSKILSYQTFEDSTSLKCATSYNYQVGIPPFGNVATQFEMKFIIPALNKGYFVISPDYEGPRGAFTVGAQAAHAVLDSIRAVLNSGSITSIDPDAKVAMWGYSGGSLASSWAAVMQPEYAPELSNNLIGAALGGFVTNITAVAEYSDRTPLSGLVPVALNGLANEYPLVRQLLNQEISPKKNASFHRGVQKCFLPAIAYFRGRTILGRNNEKKAMFPNGWHLLDNPDFFEILDKNNLISYNAIPKIPIFVYHGTKDGVVPISYAHKIFDKWCDEGIESFEFAESLTTGHILETFTGAAAAWTWLQKRFDDVPPYNGCFHTRRLTNLKYTGASKSIIDYYDGLFKESFTVKNSTYLV</sequence>
<dbReference type="GeneID" id="8298364"/>
<dbReference type="Gene3D" id="3.40.50.1820">
    <property type="entry name" value="alpha/beta hydrolase"/>
    <property type="match status" value="1"/>
</dbReference>
<reference evidence="6 7" key="1">
    <citation type="journal article" date="2009" name="Nature">
        <title>Evolution of pathogenicity and sexual reproduction in eight Candida genomes.</title>
        <authorList>
            <person name="Butler G."/>
            <person name="Rasmussen M.D."/>
            <person name="Lin M.F."/>
            <person name="Santos M.A."/>
            <person name="Sakthikumar S."/>
            <person name="Munro C.A."/>
            <person name="Rheinbay E."/>
            <person name="Grabherr M."/>
            <person name="Forche A."/>
            <person name="Reedy J.L."/>
            <person name="Agrafioti I."/>
            <person name="Arnaud M.B."/>
            <person name="Bates S."/>
            <person name="Brown A.J."/>
            <person name="Brunke S."/>
            <person name="Costanzo M.C."/>
            <person name="Fitzpatrick D.A."/>
            <person name="de Groot P.W."/>
            <person name="Harris D."/>
            <person name="Hoyer L.L."/>
            <person name="Hube B."/>
            <person name="Klis F.M."/>
            <person name="Kodira C."/>
            <person name="Lennard N."/>
            <person name="Logue M.E."/>
            <person name="Martin R."/>
            <person name="Neiman A.M."/>
            <person name="Nikolaou E."/>
            <person name="Quail M.A."/>
            <person name="Quinn J."/>
            <person name="Santos M.C."/>
            <person name="Schmitzberger F.F."/>
            <person name="Sherlock G."/>
            <person name="Shah P."/>
            <person name="Silverstein K.A."/>
            <person name="Skrzypek M.S."/>
            <person name="Soll D."/>
            <person name="Staggs R."/>
            <person name="Stansfield I."/>
            <person name="Stumpf M.P."/>
            <person name="Sudbery P.E."/>
            <person name="Srikantha T."/>
            <person name="Zeng Q."/>
            <person name="Berman J."/>
            <person name="Berriman M."/>
            <person name="Heitman J."/>
            <person name="Gow N.A."/>
            <person name="Lorenz M.C."/>
            <person name="Birren B.W."/>
            <person name="Kellis M."/>
            <person name="Cuomo C.A."/>
        </authorList>
    </citation>
    <scope>NUCLEOTIDE SEQUENCE [LARGE SCALE GENOMIC DNA]</scope>
    <source>
        <strain evidence="7">ATCC MYA-3404 / T1</strain>
    </source>
</reference>
<dbReference type="EC" id="3.1.1.3" evidence="5"/>
<dbReference type="PIRSF" id="PIRSF029171">
    <property type="entry name" value="Esterase_LipA"/>
    <property type="match status" value="1"/>
</dbReference>
<evidence type="ECO:0000256" key="4">
    <source>
        <dbReference type="ARBA" id="ARBA00023369"/>
    </source>
</evidence>
<name>C5M8S7_CANTT</name>
<dbReference type="HOGENOM" id="CLU_029538_5_0_1"/>
<keyword evidence="2" id="KW-1015">Disulfide bond</keyword>
<evidence type="ECO:0000313" key="7">
    <source>
        <dbReference type="Proteomes" id="UP000002037"/>
    </source>
</evidence>
<keyword evidence="3" id="KW-0325">Glycoprotein</keyword>
<feature type="signal peptide" evidence="5">
    <location>
        <begin position="1"/>
        <end position="18"/>
    </location>
</feature>
<dbReference type="PANTHER" id="PTHR34853">
    <property type="match status" value="1"/>
</dbReference>
<keyword evidence="5" id="KW-0443">Lipid metabolism</keyword>
<keyword evidence="1 5" id="KW-0732">Signal</keyword>
<dbReference type="Pfam" id="PF03583">
    <property type="entry name" value="LIP"/>
    <property type="match status" value="1"/>
</dbReference>
<protein>
    <recommendedName>
        <fullName evidence="5">Lipase</fullName>
        <ecNumber evidence="5">3.1.1.3</ecNumber>
    </recommendedName>
</protein>
<dbReference type="OrthoDB" id="2373480at2759"/>
<keyword evidence="7" id="KW-1185">Reference proteome</keyword>
<dbReference type="RefSeq" id="XP_002548502.1">
    <property type="nucleotide sequence ID" value="XM_002548456.1"/>
</dbReference>
<dbReference type="GO" id="GO:0016042">
    <property type="term" value="P:lipid catabolic process"/>
    <property type="evidence" value="ECO:0007669"/>
    <property type="project" value="UniProtKB-UniRule"/>
</dbReference>
<accession>C5M8S7</accession>
<dbReference type="GO" id="GO:0004806">
    <property type="term" value="F:triacylglycerol lipase activity"/>
    <property type="evidence" value="ECO:0007669"/>
    <property type="project" value="UniProtKB-UniRule"/>
</dbReference>
<feature type="chain" id="PRO_5013437363" description="Lipase" evidence="5">
    <location>
        <begin position="19"/>
        <end position="455"/>
    </location>
</feature>
<dbReference type="InterPro" id="IPR029058">
    <property type="entry name" value="AB_hydrolase_fold"/>
</dbReference>
<dbReference type="KEGG" id="ctp:CTRG_02799"/>
<evidence type="ECO:0000256" key="1">
    <source>
        <dbReference type="ARBA" id="ARBA00022729"/>
    </source>
</evidence>
<evidence type="ECO:0000256" key="2">
    <source>
        <dbReference type="ARBA" id="ARBA00023157"/>
    </source>
</evidence>
<keyword evidence="5" id="KW-0442">Lipid degradation</keyword>
<gene>
    <name evidence="6" type="ORF">CTRG_02799</name>
</gene>
<dbReference type="PANTHER" id="PTHR34853:SF1">
    <property type="entry name" value="LIPASE 5"/>
    <property type="match status" value="1"/>
</dbReference>
<comment type="similarity">
    <text evidence="5">Belongs to the AB hydrolase superfamily. Lipase family.</text>
</comment>
<dbReference type="AlphaFoldDB" id="C5M8S7"/>
<dbReference type="Proteomes" id="UP000002037">
    <property type="component" value="Unassembled WGS sequence"/>
</dbReference>
<dbReference type="SUPFAM" id="SSF53474">
    <property type="entry name" value="alpha/beta-Hydrolases"/>
    <property type="match status" value="1"/>
</dbReference>
<dbReference type="eggNOG" id="ENOG502S2P7">
    <property type="taxonomic scope" value="Eukaryota"/>
</dbReference>
<evidence type="ECO:0000313" key="6">
    <source>
        <dbReference type="EMBL" id="EER33981.1"/>
    </source>
</evidence>